<feature type="transmembrane region" description="Helical" evidence="1">
    <location>
        <begin position="63"/>
        <end position="83"/>
    </location>
</feature>
<organism evidence="2 3">
    <name type="scientific">Ventrimonas faecis</name>
    <dbReference type="NCBI Taxonomy" id="3133170"/>
    <lineage>
        <taxon>Bacteria</taxon>
        <taxon>Bacillati</taxon>
        <taxon>Bacillota</taxon>
        <taxon>Clostridia</taxon>
        <taxon>Lachnospirales</taxon>
        <taxon>Lachnospiraceae</taxon>
        <taxon>Ventrimonas</taxon>
    </lineage>
</organism>
<dbReference type="Proteomes" id="UP001437460">
    <property type="component" value="Unassembled WGS sequence"/>
</dbReference>
<comment type="caution">
    <text evidence="2">The sequence shown here is derived from an EMBL/GenBank/DDBJ whole genome shotgun (WGS) entry which is preliminary data.</text>
</comment>
<dbReference type="RefSeq" id="WP_177291626.1">
    <property type="nucleotide sequence ID" value="NZ_JBBMFJ010000001.1"/>
</dbReference>
<dbReference type="PANTHER" id="PTHR34821">
    <property type="entry name" value="INNER MEMBRANE PROTEIN YDCZ"/>
    <property type="match status" value="1"/>
</dbReference>
<keyword evidence="1" id="KW-0472">Membrane</keyword>
<protein>
    <submittedName>
        <fullName evidence="2">DMT family transporter</fullName>
    </submittedName>
</protein>
<keyword evidence="3" id="KW-1185">Reference proteome</keyword>
<keyword evidence="1" id="KW-1133">Transmembrane helix</keyword>
<dbReference type="PANTHER" id="PTHR34821:SF2">
    <property type="entry name" value="INNER MEMBRANE PROTEIN YDCZ"/>
    <property type="match status" value="1"/>
</dbReference>
<evidence type="ECO:0000313" key="2">
    <source>
        <dbReference type="EMBL" id="MEQ2561636.1"/>
    </source>
</evidence>
<dbReference type="EMBL" id="JBBMFJ010000001">
    <property type="protein sequence ID" value="MEQ2561636.1"/>
    <property type="molecule type" value="Genomic_DNA"/>
</dbReference>
<feature type="transmembrane region" description="Helical" evidence="1">
    <location>
        <begin position="95"/>
        <end position="117"/>
    </location>
</feature>
<evidence type="ECO:0000313" key="3">
    <source>
        <dbReference type="Proteomes" id="UP001437460"/>
    </source>
</evidence>
<keyword evidence="1" id="KW-0812">Transmembrane</keyword>
<proteinExistence type="predicted"/>
<feature type="transmembrane region" description="Helical" evidence="1">
    <location>
        <begin position="124"/>
        <end position="141"/>
    </location>
</feature>
<reference evidence="2 3" key="1">
    <citation type="submission" date="2024-03" db="EMBL/GenBank/DDBJ databases">
        <title>Human intestinal bacterial collection.</title>
        <authorList>
            <person name="Pauvert C."/>
            <person name="Hitch T.C.A."/>
            <person name="Clavel T."/>
        </authorList>
    </citation>
    <scope>NUCLEOTIDE SEQUENCE [LARGE SCALE GENOMIC DNA]</scope>
    <source>
        <strain evidence="2 3">CLA-AP-H27</strain>
    </source>
</reference>
<feature type="transmembrane region" description="Helical" evidence="1">
    <location>
        <begin position="31"/>
        <end position="51"/>
    </location>
</feature>
<accession>A0ABV1HH47</accession>
<sequence length="142" mass="15529">MFGFLIALLSGALMSIQGVLNTGLTRQTGIWLSAGWVQLTAFFTCVVLWLFSERTPVSSLLTVRPWYMAIGGVLGAFITWTVIRSMDGLGPAKATLFIVVTQIIVAYTIELFGWFGVEKAPFEWRKVIGALIAIGGIVLFHS</sequence>
<name>A0ABV1HH47_9FIRM</name>
<gene>
    <name evidence="2" type="ORF">WMO41_00330</name>
</gene>
<evidence type="ECO:0000256" key="1">
    <source>
        <dbReference type="SAM" id="Phobius"/>
    </source>
</evidence>
<dbReference type="InterPro" id="IPR006750">
    <property type="entry name" value="YdcZ"/>
</dbReference>
<dbReference type="Pfam" id="PF04657">
    <property type="entry name" value="DMT_YdcZ"/>
    <property type="match status" value="1"/>
</dbReference>